<evidence type="ECO:0000256" key="2">
    <source>
        <dbReference type="ARBA" id="ARBA00023027"/>
    </source>
</evidence>
<dbReference type="AlphaFoldDB" id="A0A512AXD3"/>
<dbReference type="Pfam" id="PF02826">
    <property type="entry name" value="2-Hacid_dh_C"/>
    <property type="match status" value="1"/>
</dbReference>
<gene>
    <name evidence="4" type="ORF">AAE02nite_20450</name>
</gene>
<dbReference type="OrthoDB" id="9805416at2"/>
<organism evidence="4 5">
    <name type="scientific">Adhaeribacter aerolatus</name>
    <dbReference type="NCBI Taxonomy" id="670289"/>
    <lineage>
        <taxon>Bacteria</taxon>
        <taxon>Pseudomonadati</taxon>
        <taxon>Bacteroidota</taxon>
        <taxon>Cytophagia</taxon>
        <taxon>Cytophagales</taxon>
        <taxon>Hymenobacteraceae</taxon>
        <taxon>Adhaeribacter</taxon>
    </lineage>
</organism>
<evidence type="ECO:0000313" key="4">
    <source>
        <dbReference type="EMBL" id="GEO04381.1"/>
    </source>
</evidence>
<dbReference type="RefSeq" id="WP_146897648.1">
    <property type="nucleotide sequence ID" value="NZ_BJYS01000014.1"/>
</dbReference>
<dbReference type="EMBL" id="BJYS01000014">
    <property type="protein sequence ID" value="GEO04381.1"/>
    <property type="molecule type" value="Genomic_DNA"/>
</dbReference>
<dbReference type="Proteomes" id="UP000321532">
    <property type="component" value="Unassembled WGS sequence"/>
</dbReference>
<reference evidence="4 5" key="1">
    <citation type="submission" date="2019-07" db="EMBL/GenBank/DDBJ databases">
        <title>Whole genome shotgun sequence of Adhaeribacter aerolatus NBRC 106133.</title>
        <authorList>
            <person name="Hosoyama A."/>
            <person name="Uohara A."/>
            <person name="Ohji S."/>
            <person name="Ichikawa N."/>
        </authorList>
    </citation>
    <scope>NUCLEOTIDE SEQUENCE [LARGE SCALE GENOMIC DNA]</scope>
    <source>
        <strain evidence="4 5">NBRC 106133</strain>
    </source>
</reference>
<dbReference type="CDD" id="cd05300">
    <property type="entry name" value="2-Hacid_dh_1"/>
    <property type="match status" value="1"/>
</dbReference>
<dbReference type="InterPro" id="IPR006140">
    <property type="entry name" value="D-isomer_DH_NAD-bd"/>
</dbReference>
<protein>
    <submittedName>
        <fullName evidence="4">2-hydroxyacid dehydrogenase</fullName>
    </submittedName>
</protein>
<dbReference type="PANTHER" id="PTHR43333:SF1">
    <property type="entry name" value="D-ISOMER SPECIFIC 2-HYDROXYACID DEHYDROGENASE NAD-BINDING DOMAIN-CONTAINING PROTEIN"/>
    <property type="match status" value="1"/>
</dbReference>
<keyword evidence="1" id="KW-0560">Oxidoreductase</keyword>
<dbReference type="SUPFAM" id="SSF51735">
    <property type="entry name" value="NAD(P)-binding Rossmann-fold domains"/>
    <property type="match status" value="1"/>
</dbReference>
<dbReference type="GO" id="GO:0016491">
    <property type="term" value="F:oxidoreductase activity"/>
    <property type="evidence" value="ECO:0007669"/>
    <property type="project" value="UniProtKB-KW"/>
</dbReference>
<dbReference type="PANTHER" id="PTHR43333">
    <property type="entry name" value="2-HACID_DH_C DOMAIN-CONTAINING PROTEIN"/>
    <property type="match status" value="1"/>
</dbReference>
<evidence type="ECO:0000259" key="3">
    <source>
        <dbReference type="Pfam" id="PF02826"/>
    </source>
</evidence>
<evidence type="ECO:0000313" key="5">
    <source>
        <dbReference type="Proteomes" id="UP000321532"/>
    </source>
</evidence>
<feature type="domain" description="D-isomer specific 2-hydroxyacid dehydrogenase NAD-binding" evidence="3">
    <location>
        <begin position="103"/>
        <end position="272"/>
    </location>
</feature>
<name>A0A512AXD3_9BACT</name>
<sequence length="310" mass="34125">MKLFIYSPLNESLRSYLRSALPASLQPVFRKELLGTALTEAFAEAEIIMGNPPVDWFAQIPPRLVFWQLDSAGFNQYQHLLLDAQVANMGDFYAKPCAETMVGGILAFYRGLPLLVKCQEQKRWLGGKIRPNLDLLSNKKVIILGAGSIGQAVKQMLMGFGCAVRMTARRNPQAQIYTFEALLEALPETDLVINTLPGGLDKYVSAAFFQAMKPGSLYASVGRGNTTDEQALIQALQSGKLAGAVLDVTAQEPLPETSPLWEMENVILTQHTSGGFKAEEEGKVRLFLRNLNKFLAGEPLENLINLSQGY</sequence>
<evidence type="ECO:0000256" key="1">
    <source>
        <dbReference type="ARBA" id="ARBA00023002"/>
    </source>
</evidence>
<comment type="caution">
    <text evidence="4">The sequence shown here is derived from an EMBL/GenBank/DDBJ whole genome shotgun (WGS) entry which is preliminary data.</text>
</comment>
<dbReference type="Gene3D" id="3.40.50.720">
    <property type="entry name" value="NAD(P)-binding Rossmann-like Domain"/>
    <property type="match status" value="2"/>
</dbReference>
<keyword evidence="5" id="KW-1185">Reference proteome</keyword>
<accession>A0A512AXD3</accession>
<dbReference type="InterPro" id="IPR036291">
    <property type="entry name" value="NAD(P)-bd_dom_sf"/>
</dbReference>
<keyword evidence="2" id="KW-0520">NAD</keyword>
<proteinExistence type="predicted"/>
<dbReference type="GO" id="GO:0051287">
    <property type="term" value="F:NAD binding"/>
    <property type="evidence" value="ECO:0007669"/>
    <property type="project" value="InterPro"/>
</dbReference>